<dbReference type="AlphaFoldDB" id="A0A0C3PIH3"/>
<accession>A0A0C3PIH3</accession>
<reference evidence="3" key="2">
    <citation type="submission" date="2015-01" db="EMBL/GenBank/DDBJ databases">
        <title>Evolutionary Origins and Diversification of the Mycorrhizal Mutualists.</title>
        <authorList>
            <consortium name="DOE Joint Genome Institute"/>
            <consortium name="Mycorrhizal Genomics Consortium"/>
            <person name="Kohler A."/>
            <person name="Kuo A."/>
            <person name="Nagy L.G."/>
            <person name="Floudas D."/>
            <person name="Copeland A."/>
            <person name="Barry K.W."/>
            <person name="Cichocki N."/>
            <person name="Veneault-Fourrey C."/>
            <person name="LaButti K."/>
            <person name="Lindquist E.A."/>
            <person name="Lipzen A."/>
            <person name="Lundell T."/>
            <person name="Morin E."/>
            <person name="Murat C."/>
            <person name="Riley R."/>
            <person name="Ohm R."/>
            <person name="Sun H."/>
            <person name="Tunlid A."/>
            <person name="Henrissat B."/>
            <person name="Grigoriev I.V."/>
            <person name="Hibbett D.S."/>
            <person name="Martin F."/>
        </authorList>
    </citation>
    <scope>NUCLEOTIDE SEQUENCE [LARGE SCALE GENOMIC DNA]</scope>
    <source>
        <strain evidence="3">Marx 270</strain>
    </source>
</reference>
<evidence type="ECO:0000313" key="2">
    <source>
        <dbReference type="EMBL" id="KIO13915.1"/>
    </source>
</evidence>
<feature type="compositionally biased region" description="Polar residues" evidence="1">
    <location>
        <begin position="77"/>
        <end position="119"/>
    </location>
</feature>
<name>A0A0C3PIH3_PISTI</name>
<dbReference type="Proteomes" id="UP000054217">
    <property type="component" value="Unassembled WGS sequence"/>
</dbReference>
<dbReference type="EMBL" id="KN831945">
    <property type="protein sequence ID" value="KIO13915.1"/>
    <property type="molecule type" value="Genomic_DNA"/>
</dbReference>
<feature type="compositionally biased region" description="Basic and acidic residues" evidence="1">
    <location>
        <begin position="20"/>
        <end position="30"/>
    </location>
</feature>
<feature type="region of interest" description="Disordered" evidence="1">
    <location>
        <begin position="15"/>
        <end position="119"/>
    </location>
</feature>
<dbReference type="HOGENOM" id="CLU_2062422_0_0_1"/>
<sequence>MQGISCFLPELLCSNRLSHRPTDDDHEQGPPKKKARHTKIAQEQLPATPESQFAPLIVETAHRPQSQQTRDPGMVTPSCQGTLPVTSNTSAAPQRNEASANPLQQQTAHPSTPTNQDLE</sequence>
<organism evidence="2 3">
    <name type="scientific">Pisolithus tinctorius Marx 270</name>
    <dbReference type="NCBI Taxonomy" id="870435"/>
    <lineage>
        <taxon>Eukaryota</taxon>
        <taxon>Fungi</taxon>
        <taxon>Dikarya</taxon>
        <taxon>Basidiomycota</taxon>
        <taxon>Agaricomycotina</taxon>
        <taxon>Agaricomycetes</taxon>
        <taxon>Agaricomycetidae</taxon>
        <taxon>Boletales</taxon>
        <taxon>Sclerodermatineae</taxon>
        <taxon>Pisolithaceae</taxon>
        <taxon>Pisolithus</taxon>
    </lineage>
</organism>
<reference evidence="2 3" key="1">
    <citation type="submission" date="2014-04" db="EMBL/GenBank/DDBJ databases">
        <authorList>
            <consortium name="DOE Joint Genome Institute"/>
            <person name="Kuo A."/>
            <person name="Kohler A."/>
            <person name="Costa M.D."/>
            <person name="Nagy L.G."/>
            <person name="Floudas D."/>
            <person name="Copeland A."/>
            <person name="Barry K.W."/>
            <person name="Cichocki N."/>
            <person name="Veneault-Fourrey C."/>
            <person name="LaButti K."/>
            <person name="Lindquist E.A."/>
            <person name="Lipzen A."/>
            <person name="Lundell T."/>
            <person name="Morin E."/>
            <person name="Murat C."/>
            <person name="Sun H."/>
            <person name="Tunlid A."/>
            <person name="Henrissat B."/>
            <person name="Grigoriev I.V."/>
            <person name="Hibbett D.S."/>
            <person name="Martin F."/>
            <person name="Nordberg H.P."/>
            <person name="Cantor M.N."/>
            <person name="Hua S.X."/>
        </authorList>
    </citation>
    <scope>NUCLEOTIDE SEQUENCE [LARGE SCALE GENOMIC DNA]</scope>
    <source>
        <strain evidence="2 3">Marx 270</strain>
    </source>
</reference>
<keyword evidence="3" id="KW-1185">Reference proteome</keyword>
<dbReference type="InParanoid" id="A0A0C3PIH3"/>
<gene>
    <name evidence="2" type="ORF">M404DRAFT_451005</name>
</gene>
<protein>
    <submittedName>
        <fullName evidence="2">Uncharacterized protein</fullName>
    </submittedName>
</protein>
<proteinExistence type="predicted"/>
<evidence type="ECO:0000313" key="3">
    <source>
        <dbReference type="Proteomes" id="UP000054217"/>
    </source>
</evidence>
<evidence type="ECO:0000256" key="1">
    <source>
        <dbReference type="SAM" id="MobiDB-lite"/>
    </source>
</evidence>